<dbReference type="PANTHER" id="PTHR39639">
    <property type="entry name" value="CHROMOSOME 16, WHOLE GENOME SHOTGUN SEQUENCE"/>
    <property type="match status" value="1"/>
</dbReference>
<dbReference type="Proteomes" id="UP000037035">
    <property type="component" value="Unassembled WGS sequence"/>
</dbReference>
<evidence type="ECO:0000259" key="2">
    <source>
        <dbReference type="Pfam" id="PF03235"/>
    </source>
</evidence>
<evidence type="ECO:0000313" key="3">
    <source>
        <dbReference type="EMBL" id="KNZ47529.1"/>
    </source>
</evidence>
<evidence type="ECO:0000313" key="4">
    <source>
        <dbReference type="Proteomes" id="UP000037035"/>
    </source>
</evidence>
<feature type="compositionally biased region" description="Acidic residues" evidence="1">
    <location>
        <begin position="9"/>
        <end position="25"/>
    </location>
</feature>
<name>A0A0L6UG50_9BASI</name>
<reference evidence="3 4" key="1">
    <citation type="submission" date="2015-08" db="EMBL/GenBank/DDBJ databases">
        <title>Next Generation Sequencing and Analysis of the Genome of Puccinia sorghi L Schw, the Causal Agent of Maize Common Rust.</title>
        <authorList>
            <person name="Rochi L."/>
            <person name="Burguener G."/>
            <person name="Darino M."/>
            <person name="Turjanski A."/>
            <person name="Kreff E."/>
            <person name="Dieguez M.J."/>
            <person name="Sacco F."/>
        </authorList>
    </citation>
    <scope>NUCLEOTIDE SEQUENCE [LARGE SCALE GENOMIC DNA]</scope>
    <source>
        <strain evidence="3 4">RO10H11247</strain>
    </source>
</reference>
<proteinExistence type="predicted"/>
<protein>
    <recommendedName>
        <fullName evidence="2">GmrSD restriction endonucleases N-terminal domain-containing protein</fullName>
    </recommendedName>
</protein>
<dbReference type="EMBL" id="LAVV01011641">
    <property type="protein sequence ID" value="KNZ47529.1"/>
    <property type="molecule type" value="Genomic_DNA"/>
</dbReference>
<dbReference type="VEuPathDB" id="FungiDB:VP01_632g4"/>
<feature type="compositionally biased region" description="Polar residues" evidence="1">
    <location>
        <begin position="552"/>
        <end position="578"/>
    </location>
</feature>
<dbReference type="Pfam" id="PF03235">
    <property type="entry name" value="GmrSD_N"/>
    <property type="match status" value="1"/>
</dbReference>
<keyword evidence="4" id="KW-1185">Reference proteome</keyword>
<organism evidence="3 4">
    <name type="scientific">Puccinia sorghi</name>
    <dbReference type="NCBI Taxonomy" id="27349"/>
    <lineage>
        <taxon>Eukaryota</taxon>
        <taxon>Fungi</taxon>
        <taxon>Dikarya</taxon>
        <taxon>Basidiomycota</taxon>
        <taxon>Pucciniomycotina</taxon>
        <taxon>Pucciniomycetes</taxon>
        <taxon>Pucciniales</taxon>
        <taxon>Pucciniaceae</taxon>
        <taxon>Puccinia</taxon>
    </lineage>
</organism>
<feature type="compositionally biased region" description="Polar residues" evidence="1">
    <location>
        <begin position="594"/>
        <end position="611"/>
    </location>
</feature>
<gene>
    <name evidence="3" type="ORF">VP01_632g4</name>
</gene>
<feature type="compositionally biased region" description="Polar residues" evidence="1">
    <location>
        <begin position="515"/>
        <end position="529"/>
    </location>
</feature>
<evidence type="ECO:0000256" key="1">
    <source>
        <dbReference type="SAM" id="MobiDB-lite"/>
    </source>
</evidence>
<comment type="caution">
    <text evidence="3">The sequence shown here is derived from an EMBL/GenBank/DDBJ whole genome shotgun (WGS) entry which is preliminary data.</text>
</comment>
<dbReference type="InterPro" id="IPR004919">
    <property type="entry name" value="GmrSD_N"/>
</dbReference>
<feature type="compositionally biased region" description="Low complexity" evidence="1">
    <location>
        <begin position="612"/>
        <end position="634"/>
    </location>
</feature>
<feature type="domain" description="GmrSD restriction endonucleases N-terminal" evidence="2">
    <location>
        <begin position="67"/>
        <end position="155"/>
    </location>
</feature>
<dbReference type="STRING" id="27349.A0A0L6UG50"/>
<feature type="region of interest" description="Disordered" evidence="1">
    <location>
        <begin position="446"/>
        <end position="669"/>
    </location>
</feature>
<sequence>MPAGYVTESESDTDQLDAEGSEIDSSDGVIPGALQSANCRVWSTRELYERMNKYVYCMLPSTALIDVEPPYQRDVVWSKPAQSSLIDSILKKYKWVPTLLFSEHPACVDRFGKKRKARWVCMDGKQRLTSIRLFMDGVIPWYSKPKVPLYFKQSDPPQPSRRLLSEEQQEVFLSRGLTAAMYSQLTELQERDIFRLVQEGKPLTTGEKMQASSGLWSVYVNELTAHYMIRNDDKPNGWSGRISNLRRGSDYKTMAEMVMTIRDRFYNGSSAPKYWSYAKVQKEIDALAEVEVPQDLQNRVKYLLDYFMDLSTLAPPKTPYTIEMRTPDAVYLPIQRGKRTMIAPIEMVWIPHMIAVHSKDLSKGKLLEMVEMYKIAIRKRFPNEVKSNATLVGWTVEWIHSFDVSKLTGKYTGWAVPRPTPQPAPPDMMNSAGSGLRDMARRSLTVQTSNNNNKRETPVLDPTLAQSPGIQTASQTKRPRLSAPVPTSQPALNSPIPFMPQRNSVPKDPSFASRPASQGRSNPNPSTSVPPAGDKAKALAQRAHAAVHGNGSLLTLNLMGNGQQSSPAPSFTSQTSTHHTPDPGSALPGGPQNRFVSNYPPQMARQPTFQLPSKPQQPITQQQMNQPIVQQPMNGSANYRTAAHINPQNLQPNPHSLAQSHVYQGQQHR</sequence>
<feature type="compositionally biased region" description="Polar residues" evidence="1">
    <location>
        <begin position="464"/>
        <end position="476"/>
    </location>
</feature>
<feature type="compositionally biased region" description="Polar residues" evidence="1">
    <location>
        <begin position="646"/>
        <end position="669"/>
    </location>
</feature>
<feature type="region of interest" description="Disordered" evidence="1">
    <location>
        <begin position="1"/>
        <end position="28"/>
    </location>
</feature>
<accession>A0A0L6UG50</accession>
<dbReference type="OrthoDB" id="5419821at2759"/>
<dbReference type="PANTHER" id="PTHR39639:SF1">
    <property type="entry name" value="DUF262 DOMAIN-CONTAINING PROTEIN"/>
    <property type="match status" value="1"/>
</dbReference>
<dbReference type="AlphaFoldDB" id="A0A0L6UG50"/>